<accession>A0AAD1XFL7</accession>
<dbReference type="PANTHER" id="PTHR43975:SF2">
    <property type="entry name" value="EG:BACR7A4.14 PROTEIN-RELATED"/>
    <property type="match status" value="1"/>
</dbReference>
<gene>
    <name evidence="2" type="ORF">ECRASSUSDP1_LOCUS11690</name>
</gene>
<dbReference type="InterPro" id="IPR002347">
    <property type="entry name" value="SDR_fam"/>
</dbReference>
<dbReference type="Proteomes" id="UP001295684">
    <property type="component" value="Unassembled WGS sequence"/>
</dbReference>
<evidence type="ECO:0000256" key="1">
    <source>
        <dbReference type="SAM" id="MobiDB-lite"/>
    </source>
</evidence>
<dbReference type="PANTHER" id="PTHR43975">
    <property type="entry name" value="ZGC:101858"/>
    <property type="match status" value="1"/>
</dbReference>
<name>A0AAD1XFL7_EUPCR</name>
<reference evidence="2" key="1">
    <citation type="submission" date="2023-07" db="EMBL/GenBank/DDBJ databases">
        <authorList>
            <consortium name="AG Swart"/>
            <person name="Singh M."/>
            <person name="Singh A."/>
            <person name="Seah K."/>
            <person name="Emmerich C."/>
        </authorList>
    </citation>
    <scope>NUCLEOTIDE SEQUENCE</scope>
    <source>
        <strain evidence="2">DP1</strain>
    </source>
</reference>
<proteinExistence type="predicted"/>
<dbReference type="PRINTS" id="PR00080">
    <property type="entry name" value="SDRFAMILY"/>
</dbReference>
<dbReference type="PRINTS" id="PR00081">
    <property type="entry name" value="GDHRDH"/>
</dbReference>
<evidence type="ECO:0000313" key="3">
    <source>
        <dbReference type="Proteomes" id="UP001295684"/>
    </source>
</evidence>
<dbReference type="Gene3D" id="3.40.50.720">
    <property type="entry name" value="NAD(P)-binding Rossmann-like Domain"/>
    <property type="match status" value="1"/>
</dbReference>
<dbReference type="EMBL" id="CAMPGE010011552">
    <property type="protein sequence ID" value="CAI2370378.1"/>
    <property type="molecule type" value="Genomic_DNA"/>
</dbReference>
<dbReference type="SUPFAM" id="SSF51735">
    <property type="entry name" value="NAD(P)-binding Rossmann-fold domains"/>
    <property type="match status" value="1"/>
</dbReference>
<dbReference type="AlphaFoldDB" id="A0AAD1XFL7"/>
<dbReference type="Pfam" id="PF13561">
    <property type="entry name" value="adh_short_C2"/>
    <property type="match status" value="1"/>
</dbReference>
<comment type="caution">
    <text evidence="2">The sequence shown here is derived from an EMBL/GenBank/DDBJ whole genome shotgun (WGS) entry which is preliminary data.</text>
</comment>
<keyword evidence="3" id="KW-1185">Reference proteome</keyword>
<organism evidence="2 3">
    <name type="scientific">Euplotes crassus</name>
    <dbReference type="NCBI Taxonomy" id="5936"/>
    <lineage>
        <taxon>Eukaryota</taxon>
        <taxon>Sar</taxon>
        <taxon>Alveolata</taxon>
        <taxon>Ciliophora</taxon>
        <taxon>Intramacronucleata</taxon>
        <taxon>Spirotrichea</taxon>
        <taxon>Hypotrichia</taxon>
        <taxon>Euplotida</taxon>
        <taxon>Euplotidae</taxon>
        <taxon>Moneuplotes</taxon>
    </lineage>
</organism>
<dbReference type="InterPro" id="IPR036291">
    <property type="entry name" value="NAD(P)-bd_dom_sf"/>
</dbReference>
<feature type="region of interest" description="Disordered" evidence="1">
    <location>
        <begin position="405"/>
        <end position="424"/>
    </location>
</feature>
<sequence length="424" mass="46846">MRRDFDLEEEEIDYSRATSRKSRGDKSRSSRVAPGTSVKPYFLDKRVLITGSSSGIGRCLAYWFLNNGARVGLVGRDKESLTDIGRDFPSQAIVIHCDLADDKQQYEMAGGVIEKFGGLDILVNCAGAIFEGDVERTFPQDFDYLCDINLRLPFHLISLFQPFLEKSGGCIINLSCINGHRPTQGLISYAMSKAGLEMLTKCAALELAPLGIRVNAVAPSLCDTNLFRYSGLTETEFYAMKSRAKDTNPMHKVALPEEVAKAIVFLASDRAKRITGHILKVDGGKSLTNLSTVDWYGTDVMNRRFEAPQGGVSKISNFWKKVKTSLLDATQGAPVGSTDWINAHQKSNWATHDAEAHEKVDLDYGAYRIDADKNIEYERANLRGGANYPAKAEYRTYDRYTYGGGRSGGGMGDPRGSAGRRTHF</sequence>
<protein>
    <submittedName>
        <fullName evidence="2">Uncharacterized protein</fullName>
    </submittedName>
</protein>
<dbReference type="FunFam" id="3.40.50.720:FF:000084">
    <property type="entry name" value="Short-chain dehydrogenase reductase"/>
    <property type="match status" value="1"/>
</dbReference>
<evidence type="ECO:0000313" key="2">
    <source>
        <dbReference type="EMBL" id="CAI2370378.1"/>
    </source>
</evidence>